<evidence type="ECO:0000256" key="6">
    <source>
        <dbReference type="SAM" id="MobiDB-lite"/>
    </source>
</evidence>
<feature type="compositionally biased region" description="Basic and acidic residues" evidence="6">
    <location>
        <begin position="314"/>
        <end position="325"/>
    </location>
</feature>
<feature type="transmembrane region" description="Helical" evidence="7">
    <location>
        <begin position="53"/>
        <end position="75"/>
    </location>
</feature>
<evidence type="ECO:0000313" key="10">
    <source>
        <dbReference type="Proteomes" id="UP000322294"/>
    </source>
</evidence>
<comment type="caution">
    <text evidence="9">The sequence shown here is derived from an EMBL/GenBank/DDBJ whole genome shotgun (WGS) entry which is preliminary data.</text>
</comment>
<feature type="domain" description="RsgI N-terminal anti-sigma" evidence="8">
    <location>
        <begin position="1"/>
        <end position="49"/>
    </location>
</feature>
<dbReference type="PROSITE" id="PS51849">
    <property type="entry name" value="RSGI_N"/>
    <property type="match status" value="1"/>
</dbReference>
<feature type="compositionally biased region" description="Basic and acidic residues" evidence="6">
    <location>
        <begin position="244"/>
        <end position="260"/>
    </location>
</feature>
<evidence type="ECO:0000256" key="4">
    <source>
        <dbReference type="ARBA" id="ARBA00022989"/>
    </source>
</evidence>
<dbReference type="OrthoDB" id="9800626at2"/>
<evidence type="ECO:0000256" key="2">
    <source>
        <dbReference type="ARBA" id="ARBA00022475"/>
    </source>
</evidence>
<dbReference type="GO" id="GO:0005886">
    <property type="term" value="C:plasma membrane"/>
    <property type="evidence" value="ECO:0007669"/>
    <property type="project" value="UniProtKB-SubCell"/>
</dbReference>
<keyword evidence="5 7" id="KW-0472">Membrane</keyword>
<keyword evidence="3 7" id="KW-0812">Transmembrane</keyword>
<name>A0A5S5AY12_9FIRM</name>
<protein>
    <submittedName>
        <fullName evidence="9">Anti-sigma factor-like protein</fullName>
    </submittedName>
</protein>
<dbReference type="RefSeq" id="WP_148865831.1">
    <property type="nucleotide sequence ID" value="NZ_VNHO01000002.1"/>
</dbReference>
<dbReference type="InterPro" id="IPR024449">
    <property type="entry name" value="Anti-sigma_RsgI_N"/>
</dbReference>
<sequence length="391" mass="43840">MKAVIVDVEGEYIIVVNQRGDFKKIYNMYKGRQIGDEIDIPEITTNYTVFRRIASLAAVFMITVVMAGYGIASFFRPVTYVTMDVNPSVEMSLNRFNRVIDVEGLNDDGARLVGDRTSFRTLPPERVVRMLLFRAREQNLLGPDSVVMFTISNVHDKKMPELEKKLEETARQELKGDGGISIQRNGADEVKVLVQEAPIKKHQEARRMGISQGKLLLYEKLKKESPALDVERVKKMRVREMLEELKAKTGKDRIDGDRRPGPKTPSIPPKEKAEKEKPAKDGSPGEIKDVPANEKERDKEDRREHRGNPSGLKGGDDRDAKHFDSTRGVSSPARGDKKGEKPFRNPRYRTSDSSVKDGGKDVPASTPKNVDYGKKDPPAGKNTKPPATRGN</sequence>
<evidence type="ECO:0000259" key="8">
    <source>
        <dbReference type="PROSITE" id="PS51849"/>
    </source>
</evidence>
<dbReference type="Proteomes" id="UP000322294">
    <property type="component" value="Unassembled WGS sequence"/>
</dbReference>
<evidence type="ECO:0000256" key="1">
    <source>
        <dbReference type="ARBA" id="ARBA00004162"/>
    </source>
</evidence>
<accession>A0A5S5AY12</accession>
<feature type="region of interest" description="Disordered" evidence="6">
    <location>
        <begin position="244"/>
        <end position="391"/>
    </location>
</feature>
<dbReference type="EMBL" id="VNHO01000002">
    <property type="protein sequence ID" value="TYP58774.1"/>
    <property type="molecule type" value="Genomic_DNA"/>
</dbReference>
<proteinExistence type="predicted"/>
<gene>
    <name evidence="9" type="ORF">LZ11_00229</name>
</gene>
<evidence type="ECO:0000256" key="5">
    <source>
        <dbReference type="ARBA" id="ARBA00023136"/>
    </source>
</evidence>
<keyword evidence="10" id="KW-1185">Reference proteome</keyword>
<organism evidence="9 10">
    <name type="scientific">Thermosediminibacter litoriperuensis</name>
    <dbReference type="NCBI Taxonomy" id="291989"/>
    <lineage>
        <taxon>Bacteria</taxon>
        <taxon>Bacillati</taxon>
        <taxon>Bacillota</taxon>
        <taxon>Clostridia</taxon>
        <taxon>Thermosediminibacterales</taxon>
        <taxon>Thermosediminibacteraceae</taxon>
        <taxon>Thermosediminibacter</taxon>
    </lineage>
</organism>
<feature type="compositionally biased region" description="Basic and acidic residues" evidence="6">
    <location>
        <begin position="334"/>
        <end position="343"/>
    </location>
</feature>
<dbReference type="AlphaFoldDB" id="A0A5S5AY12"/>
<evidence type="ECO:0000313" key="9">
    <source>
        <dbReference type="EMBL" id="TYP58774.1"/>
    </source>
</evidence>
<reference evidence="9 10" key="1">
    <citation type="submission" date="2019-07" db="EMBL/GenBank/DDBJ databases">
        <title>Genomic Encyclopedia of Type Strains, Phase I: the one thousand microbial genomes (KMG-I) project.</title>
        <authorList>
            <person name="Kyrpides N."/>
        </authorList>
    </citation>
    <scope>NUCLEOTIDE SEQUENCE [LARGE SCALE GENOMIC DNA]</scope>
    <source>
        <strain evidence="9 10">DSM 16647</strain>
    </source>
</reference>
<feature type="compositionally biased region" description="Basic and acidic residues" evidence="6">
    <location>
        <begin position="269"/>
        <end position="280"/>
    </location>
</feature>
<comment type="subcellular location">
    <subcellularLocation>
        <location evidence="1">Cell membrane</location>
        <topology evidence="1">Single-pass membrane protein</topology>
    </subcellularLocation>
</comment>
<dbReference type="Pfam" id="PF23750">
    <property type="entry name" value="RsgI_M"/>
    <property type="match status" value="1"/>
</dbReference>
<evidence type="ECO:0000256" key="3">
    <source>
        <dbReference type="ARBA" id="ARBA00022692"/>
    </source>
</evidence>
<keyword evidence="2" id="KW-1003">Cell membrane</keyword>
<feature type="compositionally biased region" description="Basic and acidic residues" evidence="6">
    <location>
        <begin position="286"/>
        <end position="307"/>
    </location>
</feature>
<evidence type="ECO:0000256" key="7">
    <source>
        <dbReference type="SAM" id="Phobius"/>
    </source>
</evidence>
<dbReference type="InterPro" id="IPR055431">
    <property type="entry name" value="RsgI_M"/>
</dbReference>
<keyword evidence="4 7" id="KW-1133">Transmembrane helix</keyword>